<dbReference type="HOGENOM" id="CLU_1281748_0_0_5"/>
<dbReference type="AlphaFoldDB" id="C6XIQ5"/>
<dbReference type="KEGG" id="hba:Hbal_1308"/>
<dbReference type="RefSeq" id="WP_015827150.1">
    <property type="nucleotide sequence ID" value="NC_012982.1"/>
</dbReference>
<proteinExistence type="predicted"/>
<organism evidence="2 3">
    <name type="scientific">Hirschia baltica (strain ATCC 49814 / DSM 5838 / IFAM 1418)</name>
    <dbReference type="NCBI Taxonomy" id="582402"/>
    <lineage>
        <taxon>Bacteria</taxon>
        <taxon>Pseudomonadati</taxon>
        <taxon>Pseudomonadota</taxon>
        <taxon>Alphaproteobacteria</taxon>
        <taxon>Hyphomonadales</taxon>
        <taxon>Hyphomonadaceae</taxon>
        <taxon>Hirschia</taxon>
    </lineage>
</organism>
<evidence type="ECO:0000313" key="2">
    <source>
        <dbReference type="EMBL" id="ACT59000.1"/>
    </source>
</evidence>
<sequence length="215" mass="23002">MNVHLAVKGFSGLVREQEVLKPFGSLKPFTQLPKRAVRRLSDLERGVAACLMGLDESQENGLGDSAIVLASRYGAMTNTLELLKFINQDEALSPTSFSLSVHNAAVGVASQLTKNHGGHTAIAAGERSLLEGLTECYARIKDGATSIVFMYSDCHLTQEYAEFGDTDKDVQFALLLEEVTIGESGPSHQIEGGSAGALSCLEAISDGVSEIQWKI</sequence>
<dbReference type="InterPro" id="IPR014030">
    <property type="entry name" value="Ketoacyl_synth_N"/>
</dbReference>
<protein>
    <recommendedName>
        <fullName evidence="1">Beta-ketoacyl synthase-like N-terminal domain-containing protein</fullName>
    </recommendedName>
</protein>
<dbReference type="STRING" id="582402.Hbal_1308"/>
<reference evidence="3" key="1">
    <citation type="journal article" date="2011" name="J. Bacteriol.">
        <title>Genome sequences of eight morphologically diverse alphaproteobacteria.</title>
        <authorList>
            <consortium name="US DOE Joint Genome Institute"/>
            <person name="Brown P.J."/>
            <person name="Kysela D.T."/>
            <person name="Buechlein A."/>
            <person name="Hemmerich C."/>
            <person name="Brun Y.V."/>
        </authorList>
    </citation>
    <scope>NUCLEOTIDE SEQUENCE [LARGE SCALE GENOMIC DNA]</scope>
    <source>
        <strain evidence="3">ATCC 49814 / DSM 5838 / IFAM 1418</strain>
    </source>
</reference>
<keyword evidence="3" id="KW-1185">Reference proteome</keyword>
<feature type="domain" description="Beta-ketoacyl synthase-like N-terminal" evidence="1">
    <location>
        <begin position="29"/>
        <end position="176"/>
    </location>
</feature>
<evidence type="ECO:0000313" key="3">
    <source>
        <dbReference type="Proteomes" id="UP000002745"/>
    </source>
</evidence>
<dbReference type="eggNOG" id="COG0304">
    <property type="taxonomic scope" value="Bacteria"/>
</dbReference>
<name>C6XIQ5_HIRBI</name>
<dbReference type="Proteomes" id="UP000002745">
    <property type="component" value="Chromosome"/>
</dbReference>
<accession>C6XIQ5</accession>
<dbReference type="Pfam" id="PF13723">
    <property type="entry name" value="Ketoacyl-synt_2"/>
    <property type="match status" value="1"/>
</dbReference>
<gene>
    <name evidence="2" type="ordered locus">Hbal_1308</name>
</gene>
<dbReference type="EMBL" id="CP001678">
    <property type="protein sequence ID" value="ACT59000.1"/>
    <property type="molecule type" value="Genomic_DNA"/>
</dbReference>
<evidence type="ECO:0000259" key="1">
    <source>
        <dbReference type="Pfam" id="PF13723"/>
    </source>
</evidence>